<dbReference type="Pfam" id="PF16147">
    <property type="entry name" value="DUF4855"/>
    <property type="match status" value="1"/>
</dbReference>
<evidence type="ECO:0000313" key="1">
    <source>
        <dbReference type="EMBL" id="GIN94836.1"/>
    </source>
</evidence>
<name>A0ABQ4KS34_SIMTE</name>
<dbReference type="EMBL" id="BORJ01000001">
    <property type="protein sequence ID" value="GIN94836.1"/>
    <property type="molecule type" value="Genomic_DNA"/>
</dbReference>
<comment type="caution">
    <text evidence="1">The sequence shown here is derived from an EMBL/GenBank/DDBJ whole genome shotgun (WGS) entry which is preliminary data.</text>
</comment>
<evidence type="ECO:0000313" key="2">
    <source>
        <dbReference type="Proteomes" id="UP000680670"/>
    </source>
</evidence>
<sequence length="337" mass="39680">MSLFLTADELGIQNHLCLLPYGEKSENPTWTTKKLEPYLHYLENGVKVDRMFNGLIFQAISGRKNHYLYPMYAYLGQEAEKVDWNLAISRLFERKVNFDAVARNTAAGETTDIWVTLPYPMRTQTGFGRRELNFKIERDRFLALKWWIRKFLRRWNRATHLHDKLNFRGFVWPRASIDEIDGKLVRKVNAYIRLKGYMSLWLQQYGSAGCIKWQRFGFDAACSHPNFYGAMGPDHKWINTATIFAEHYNTGIQITAGKGAMYKDKLLLDYLDYGYDTGYMEKSLLVYQFPFQTMQDLIKQHPDEYALLHSFINNSYKPARKSSAIRRKRRSKKKVSR</sequence>
<proteinExistence type="predicted"/>
<keyword evidence="2" id="KW-1185">Reference proteome</keyword>
<dbReference type="Proteomes" id="UP000680670">
    <property type="component" value="Unassembled WGS sequence"/>
</dbReference>
<protein>
    <recommendedName>
        <fullName evidence="3">DUF4855 domain-containing protein</fullName>
    </recommendedName>
</protein>
<gene>
    <name evidence="1" type="ORF">J6TS1_07060</name>
</gene>
<reference evidence="1 2" key="1">
    <citation type="submission" date="2021-03" db="EMBL/GenBank/DDBJ databases">
        <title>Antimicrobial resistance genes in bacteria isolated from Japanese honey, and their potential for conferring macrolide and lincosamide resistance in the American foulbrood pathogen Paenibacillus larvae.</title>
        <authorList>
            <person name="Okamoto M."/>
            <person name="Kumagai M."/>
            <person name="Kanamori H."/>
            <person name="Takamatsu D."/>
        </authorList>
    </citation>
    <scope>NUCLEOTIDE SEQUENCE [LARGE SCALE GENOMIC DNA]</scope>
    <source>
        <strain evidence="1 2">J6TS1</strain>
    </source>
</reference>
<dbReference type="InterPro" id="IPR032329">
    <property type="entry name" value="DUF4855"/>
</dbReference>
<evidence type="ECO:0008006" key="3">
    <source>
        <dbReference type="Google" id="ProtNLM"/>
    </source>
</evidence>
<organism evidence="1 2">
    <name type="scientific">Siminovitchia terrae</name>
    <name type="common">Bacillus terrae</name>
    <dbReference type="NCBI Taxonomy" id="1914933"/>
    <lineage>
        <taxon>Bacteria</taxon>
        <taxon>Bacillati</taxon>
        <taxon>Bacillota</taxon>
        <taxon>Bacilli</taxon>
        <taxon>Bacillales</taxon>
        <taxon>Bacillaceae</taxon>
        <taxon>Siminovitchia</taxon>
    </lineage>
</organism>
<dbReference type="RefSeq" id="WP_185830504.1">
    <property type="nucleotide sequence ID" value="NZ_BORJ01000001.1"/>
</dbReference>
<accession>A0ABQ4KS34</accession>